<organism evidence="2 3">
    <name type="scientific">Durusdinium trenchii</name>
    <dbReference type="NCBI Taxonomy" id="1381693"/>
    <lineage>
        <taxon>Eukaryota</taxon>
        <taxon>Sar</taxon>
        <taxon>Alveolata</taxon>
        <taxon>Dinophyceae</taxon>
        <taxon>Suessiales</taxon>
        <taxon>Symbiodiniaceae</taxon>
        <taxon>Durusdinium</taxon>
    </lineage>
</organism>
<feature type="non-terminal residue" evidence="2">
    <location>
        <position position="1"/>
    </location>
</feature>
<feature type="region of interest" description="Disordered" evidence="1">
    <location>
        <begin position="527"/>
        <end position="555"/>
    </location>
</feature>
<feature type="compositionally biased region" description="Acidic residues" evidence="1">
    <location>
        <begin position="273"/>
        <end position="321"/>
    </location>
</feature>
<evidence type="ECO:0000313" key="2">
    <source>
        <dbReference type="EMBL" id="CAK9092635.1"/>
    </source>
</evidence>
<dbReference type="PANTHER" id="PTHR45589:SF1">
    <property type="entry name" value="WD REPEAT DOMAIN 62, ISOFORM G"/>
    <property type="match status" value="1"/>
</dbReference>
<reference evidence="2 3" key="1">
    <citation type="submission" date="2024-02" db="EMBL/GenBank/DDBJ databases">
        <authorList>
            <person name="Chen Y."/>
            <person name="Shah S."/>
            <person name="Dougan E. K."/>
            <person name="Thang M."/>
            <person name="Chan C."/>
        </authorList>
    </citation>
    <scope>NUCLEOTIDE SEQUENCE [LARGE SCALE GENOMIC DNA]</scope>
</reference>
<feature type="compositionally biased region" description="Basic and acidic residues" evidence="1">
    <location>
        <begin position="10"/>
        <end position="28"/>
    </location>
</feature>
<sequence>VKTEATMPAAEKKRKAEEKAKEHAKKREDEEEEEVKKKKKAADNKKEEREEKKKQAAHKKKDEEEQEKKKEAADKKKKDEEELQKKKKEAADKKKAAKEKELKKQNAEEKAMKKKQEEQELKRKQKEAAEEKKKKEEVEALKKRKAAEAEKKKEEEEAQKKKKEEKELKTKRKEAAEKKKKKDEEQKAKEEAMKKKEEEEEESSDESNTDTDEGSEEEEEDKGSAEENASSPSCSEEEEEEEVEEAEEASDEESGKGEEEEEEDEPSGSSDGEATEDEADEEDGEEMETAEEGSEEEEEEEEDAAEDEGSEEDVEEEDEAAGADKAEGKKGKKKKEKEAGTSLAETEEEKLNSVTANADWQSFGRWLRNKKSCPASIVAACKNPESRQRIFEDYCKTGRNKKDVTFRHERRLEESQRTKLKYGFRNSTWIIKQHGQERAEKKMERKKTVQNPELPDDPTELLFFVLVELNVENIAELKRITSLEMEGTPDSDQLKQFVEAGGVLNGDQHLQVGNLVSAEGKQKLTAAMASVNPGKKPRPKKGGETKGDEKDPKEVVPKTPLERAATLQNQVLSKANQCRDQAFKLRPLKVSGELIDQLRAMDSKLQDLAGSLQELIRKKKNKNKYYVELVKEVEEASALASERVELELQLDERDFDRTVPIFWHTDGAARFETWTVFFWETFGTIIGVGAGFTGRAACAYLKLAAGIGWVKASVLLERCWDGCGWVNARLARALRGCAALESMIYLFGDIPESSEVDFLQIVACPRKNSKAFVEVRALWLLRAALLRVRAPFSGFVEMLADLHALPADRRHDCMRFEQHWLLLEALTLLWQRVPEVLPSFAWPLDGQHQTDAWLLCLDRLLPLLSSLVRDLHFREHSCTLCAVPAVTVDAKYGMTCSLCNHREGGVVAYPAIECSVMFGCQKAPAPGRMYCRDHAAGGSVAVPSDDTILRHRDVDGVRSYKVRGSAAWRLASALSPEAIQAYERRLAEQHERRKRRRCAAAAAGPVAPPAEVGDTVFQDALEPEMHPQPDDVNPCGIDKVVLLPRRSYGGLLVATLPCGRVCAAVPLAHAESLTQVYALLSTLVLEDTDVRCPLQYVIYDNACALARFARHPVRKDRTDAAVSLAGLTYVLDGFHQQNHTSCLDPTHALHMPEVLRARRPRLQDVNTQTAEQFFSWLDPFVRSAACMTPSVFRVFVQILIHLFNSFICASHGRRVRPRPVRVPPPLAGSRARQSAAAVDSDPAQLPDTVALPVRLRRNPRGVGIWGAGKYHWQRPSDTDRPPCKLVWFETLPDALDTTTAGIRWVAPCGWILLLHGSSYELCRVCARAMQAEGLL</sequence>
<gene>
    <name evidence="2" type="ORF">SCF082_LOCUS43590</name>
</gene>
<evidence type="ECO:0000256" key="1">
    <source>
        <dbReference type="SAM" id="MobiDB-lite"/>
    </source>
</evidence>
<dbReference type="Proteomes" id="UP001642464">
    <property type="component" value="Unassembled WGS sequence"/>
</dbReference>
<feature type="compositionally biased region" description="Acidic residues" evidence="1">
    <location>
        <begin position="198"/>
        <end position="221"/>
    </location>
</feature>
<feature type="compositionally biased region" description="Basic and acidic residues" evidence="1">
    <location>
        <begin position="41"/>
        <end position="197"/>
    </location>
</feature>
<feature type="region of interest" description="Disordered" evidence="1">
    <location>
        <begin position="1"/>
        <end position="353"/>
    </location>
</feature>
<accession>A0ABP0QZ20</accession>
<dbReference type="EMBL" id="CAXAMM010040347">
    <property type="protein sequence ID" value="CAK9092635.1"/>
    <property type="molecule type" value="Genomic_DNA"/>
</dbReference>
<dbReference type="PANTHER" id="PTHR45589">
    <property type="entry name" value="WD REPEAT DOMAIN 62, ISOFORM G"/>
    <property type="match status" value="1"/>
</dbReference>
<dbReference type="InterPro" id="IPR052779">
    <property type="entry name" value="WDR62"/>
</dbReference>
<feature type="compositionally biased region" description="Acidic residues" evidence="1">
    <location>
        <begin position="235"/>
        <end position="266"/>
    </location>
</feature>
<comment type="caution">
    <text evidence="2">The sequence shown here is derived from an EMBL/GenBank/DDBJ whole genome shotgun (WGS) entry which is preliminary data.</text>
</comment>
<proteinExistence type="predicted"/>
<protein>
    <submittedName>
        <fullName evidence="2">Midasin (Dynein-related AAA-ATPase REA1) (MIDAS-containing protein) (Ribosome export/assembly protein 1)</fullName>
    </submittedName>
</protein>
<feature type="region of interest" description="Disordered" evidence="1">
    <location>
        <begin position="1216"/>
        <end position="1239"/>
    </location>
</feature>
<keyword evidence="3" id="KW-1185">Reference proteome</keyword>
<name>A0ABP0QZ20_9DINO</name>
<feature type="compositionally biased region" description="Basic and acidic residues" evidence="1">
    <location>
        <begin position="541"/>
        <end position="555"/>
    </location>
</feature>
<evidence type="ECO:0000313" key="3">
    <source>
        <dbReference type="Proteomes" id="UP001642464"/>
    </source>
</evidence>